<evidence type="ECO:0000256" key="1">
    <source>
        <dbReference type="ARBA" id="ARBA00008779"/>
    </source>
</evidence>
<keyword evidence="3 8" id="KW-0378">Hydrolase</keyword>
<dbReference type="InterPro" id="IPR024607">
    <property type="entry name" value="Sulfatase_CS"/>
</dbReference>
<dbReference type="AlphaFoldDB" id="A0A5C6DM61"/>
<feature type="domain" description="Sulfatase N-terminal" evidence="7">
    <location>
        <begin position="32"/>
        <end position="301"/>
    </location>
</feature>
<feature type="chain" id="PRO_5023053474" evidence="6">
    <location>
        <begin position="24"/>
        <end position="472"/>
    </location>
</feature>
<dbReference type="GO" id="GO:0004065">
    <property type="term" value="F:arylsulfatase activity"/>
    <property type="evidence" value="ECO:0007669"/>
    <property type="project" value="UniProtKB-EC"/>
</dbReference>
<keyword evidence="4" id="KW-0106">Calcium</keyword>
<proteinExistence type="inferred from homology"/>
<dbReference type="Proteomes" id="UP000319143">
    <property type="component" value="Unassembled WGS sequence"/>
</dbReference>
<sequence precursor="true">MIIMRNLSVFWLLLMLGCVSLDANVTEATDRPNFVIFIADDMAWDDSGAYGHPSIRTKNIDRLAEQGMRFDRAFLTCSSCSPSRSSIMTSRYPHATGAGELHLPLPATQIMMTKPLSQSGYWTAAVGKWHLGDFVTDQVDYQQASSPEKMGDAWVHALRNRPTEKPFFLWAAHLDPHRGYKPGAIDPPHSREDVVVPPFFPDTDEVRDDMALYYDEIGRFDEHIGRVLQELDAQGIADDTFVLVLSDNGRPFPHCKTRVHVPGVRTPLIVRFPGRAKAGTTCDSVVSSIDIGPTVLELAGVPVPDNFQGSSFAGLLANSTAEIRRYAFAEHNWHDYRAFERGVLGKEFCYVRNWLPNTPGTPPADAVNSPTYAAMQQLHAEGKLTESQKGCFETPRPTEFLYKIASDPNCIANLAEEPQYRSTLEAMQNALGEWQRQTEDSFPGEDQLTPDAFDRVSGKRILPGANPSLIKK</sequence>
<evidence type="ECO:0000256" key="5">
    <source>
        <dbReference type="SAM" id="MobiDB-lite"/>
    </source>
</evidence>
<comment type="similarity">
    <text evidence="1">Belongs to the sulfatase family.</text>
</comment>
<dbReference type="InterPro" id="IPR050738">
    <property type="entry name" value="Sulfatase"/>
</dbReference>
<dbReference type="Pfam" id="PF00884">
    <property type="entry name" value="Sulfatase"/>
    <property type="match status" value="1"/>
</dbReference>
<dbReference type="SUPFAM" id="SSF53649">
    <property type="entry name" value="Alkaline phosphatase-like"/>
    <property type="match status" value="1"/>
</dbReference>
<evidence type="ECO:0000256" key="3">
    <source>
        <dbReference type="ARBA" id="ARBA00022801"/>
    </source>
</evidence>
<evidence type="ECO:0000259" key="7">
    <source>
        <dbReference type="Pfam" id="PF00884"/>
    </source>
</evidence>
<dbReference type="Gene3D" id="3.40.720.10">
    <property type="entry name" value="Alkaline Phosphatase, subunit A"/>
    <property type="match status" value="1"/>
</dbReference>
<accession>A0A5C6DM61</accession>
<dbReference type="InterPro" id="IPR000917">
    <property type="entry name" value="Sulfatase_N"/>
</dbReference>
<evidence type="ECO:0000256" key="6">
    <source>
        <dbReference type="SAM" id="SignalP"/>
    </source>
</evidence>
<dbReference type="CDD" id="cd16027">
    <property type="entry name" value="SGSH"/>
    <property type="match status" value="1"/>
</dbReference>
<name>A0A5C6DM61_9BACT</name>
<feature type="region of interest" description="Disordered" evidence="5">
    <location>
        <begin position="436"/>
        <end position="472"/>
    </location>
</feature>
<keyword evidence="2" id="KW-0479">Metal-binding</keyword>
<dbReference type="PROSITE" id="PS00149">
    <property type="entry name" value="SULFATASE_2"/>
    <property type="match status" value="1"/>
</dbReference>
<gene>
    <name evidence="8" type="ORF">Poly41_37580</name>
</gene>
<dbReference type="EC" id="3.1.6.1" evidence="8"/>
<evidence type="ECO:0000313" key="8">
    <source>
        <dbReference type="EMBL" id="TWU36006.1"/>
    </source>
</evidence>
<evidence type="ECO:0000313" key="9">
    <source>
        <dbReference type="Proteomes" id="UP000319143"/>
    </source>
</evidence>
<dbReference type="PANTHER" id="PTHR42693:SF53">
    <property type="entry name" value="ENDO-4-O-SULFATASE"/>
    <property type="match status" value="1"/>
</dbReference>
<protein>
    <submittedName>
        <fullName evidence="8">Arylsulfatase</fullName>
        <ecNumber evidence="8">3.1.6.1</ecNumber>
    </submittedName>
</protein>
<dbReference type="EMBL" id="SJPV01000006">
    <property type="protein sequence ID" value="TWU36006.1"/>
    <property type="molecule type" value="Genomic_DNA"/>
</dbReference>
<keyword evidence="9" id="KW-1185">Reference proteome</keyword>
<dbReference type="PROSITE" id="PS51257">
    <property type="entry name" value="PROKAR_LIPOPROTEIN"/>
    <property type="match status" value="1"/>
</dbReference>
<reference evidence="8 9" key="1">
    <citation type="submission" date="2019-02" db="EMBL/GenBank/DDBJ databases">
        <title>Deep-cultivation of Planctomycetes and their phenomic and genomic characterization uncovers novel biology.</title>
        <authorList>
            <person name="Wiegand S."/>
            <person name="Jogler M."/>
            <person name="Boedeker C."/>
            <person name="Pinto D."/>
            <person name="Vollmers J."/>
            <person name="Rivas-Marin E."/>
            <person name="Kohn T."/>
            <person name="Peeters S.H."/>
            <person name="Heuer A."/>
            <person name="Rast P."/>
            <person name="Oberbeckmann S."/>
            <person name="Bunk B."/>
            <person name="Jeske O."/>
            <person name="Meyerdierks A."/>
            <person name="Storesund J.E."/>
            <person name="Kallscheuer N."/>
            <person name="Luecker S."/>
            <person name="Lage O.M."/>
            <person name="Pohl T."/>
            <person name="Merkel B.J."/>
            <person name="Hornburger P."/>
            <person name="Mueller R.-W."/>
            <person name="Bruemmer F."/>
            <person name="Labrenz M."/>
            <person name="Spormann A.M."/>
            <person name="Op Den Camp H."/>
            <person name="Overmann J."/>
            <person name="Amann R."/>
            <person name="Jetten M.S.M."/>
            <person name="Mascher T."/>
            <person name="Medema M.H."/>
            <person name="Devos D.P."/>
            <person name="Kaster A.-K."/>
            <person name="Ovreas L."/>
            <person name="Rohde M."/>
            <person name="Galperin M.Y."/>
            <person name="Jogler C."/>
        </authorList>
    </citation>
    <scope>NUCLEOTIDE SEQUENCE [LARGE SCALE GENOMIC DNA]</scope>
    <source>
        <strain evidence="8 9">Poly41</strain>
    </source>
</reference>
<dbReference type="GO" id="GO:0046872">
    <property type="term" value="F:metal ion binding"/>
    <property type="evidence" value="ECO:0007669"/>
    <property type="project" value="UniProtKB-KW"/>
</dbReference>
<evidence type="ECO:0000256" key="4">
    <source>
        <dbReference type="ARBA" id="ARBA00022837"/>
    </source>
</evidence>
<dbReference type="PANTHER" id="PTHR42693">
    <property type="entry name" value="ARYLSULFATASE FAMILY MEMBER"/>
    <property type="match status" value="1"/>
</dbReference>
<keyword evidence="6" id="KW-0732">Signal</keyword>
<dbReference type="InterPro" id="IPR017850">
    <property type="entry name" value="Alkaline_phosphatase_core_sf"/>
</dbReference>
<organism evidence="8 9">
    <name type="scientific">Novipirellula artificiosorum</name>
    <dbReference type="NCBI Taxonomy" id="2528016"/>
    <lineage>
        <taxon>Bacteria</taxon>
        <taxon>Pseudomonadati</taxon>
        <taxon>Planctomycetota</taxon>
        <taxon>Planctomycetia</taxon>
        <taxon>Pirellulales</taxon>
        <taxon>Pirellulaceae</taxon>
        <taxon>Novipirellula</taxon>
    </lineage>
</organism>
<comment type="caution">
    <text evidence="8">The sequence shown here is derived from an EMBL/GenBank/DDBJ whole genome shotgun (WGS) entry which is preliminary data.</text>
</comment>
<feature type="signal peptide" evidence="6">
    <location>
        <begin position="1"/>
        <end position="23"/>
    </location>
</feature>
<evidence type="ECO:0000256" key="2">
    <source>
        <dbReference type="ARBA" id="ARBA00022723"/>
    </source>
</evidence>